<dbReference type="Proteomes" id="UP000663851">
    <property type="component" value="Unassembled WGS sequence"/>
</dbReference>
<dbReference type="InterPro" id="IPR011990">
    <property type="entry name" value="TPR-like_helical_dom_sf"/>
</dbReference>
<evidence type="ECO:0000313" key="5">
    <source>
        <dbReference type="EMBL" id="CAF4846659.1"/>
    </source>
</evidence>
<dbReference type="EMBL" id="CAJNYT010001500">
    <property type="protein sequence ID" value="CAF3415569.1"/>
    <property type="molecule type" value="Genomic_DNA"/>
</dbReference>
<evidence type="ECO:0000313" key="7">
    <source>
        <dbReference type="Proteomes" id="UP000663873"/>
    </source>
</evidence>
<dbReference type="Pfam" id="PF13424">
    <property type="entry name" value="TPR_12"/>
    <property type="match status" value="1"/>
</dbReference>
<dbReference type="Proteomes" id="UP000663862">
    <property type="component" value="Unassembled WGS sequence"/>
</dbReference>
<evidence type="ECO:0000313" key="4">
    <source>
        <dbReference type="EMBL" id="CAF4284488.1"/>
    </source>
</evidence>
<dbReference type="Proteomes" id="UP000663873">
    <property type="component" value="Unassembled WGS sequence"/>
</dbReference>
<dbReference type="Proteomes" id="UP000663872">
    <property type="component" value="Unassembled WGS sequence"/>
</dbReference>
<sequence>MPCDYLEVARCLKNKSIELFDDGEKLSAFEVLTKAYEIVSKLPHTKNSKTLHIELADEFRRNIDNNEQALQHYQHALEFCITYFITHRELLTATHHNIAIAYQNLDNMDESRSHLQCALTAVTLRNGKYYTIEIKVLKALALSYEKPNEWASVAHFFQRILDLPLRHTPNHPIVSKIRNALSNAENKINKSLPTF</sequence>
<dbReference type="SUPFAM" id="SSF48452">
    <property type="entry name" value="TPR-like"/>
    <property type="match status" value="1"/>
</dbReference>
<evidence type="ECO:0000313" key="6">
    <source>
        <dbReference type="Proteomes" id="UP000663848"/>
    </source>
</evidence>
<dbReference type="EMBL" id="CAJOBO010000345">
    <property type="protein sequence ID" value="CAF4197817.1"/>
    <property type="molecule type" value="Genomic_DNA"/>
</dbReference>
<proteinExistence type="predicted"/>
<comment type="caution">
    <text evidence="5">The sequence shown here is derived from an EMBL/GenBank/DDBJ whole genome shotgun (WGS) entry which is preliminary data.</text>
</comment>
<protein>
    <submittedName>
        <fullName evidence="5">Uncharacterized protein</fullName>
    </submittedName>
</protein>
<reference evidence="5" key="1">
    <citation type="submission" date="2021-02" db="EMBL/GenBank/DDBJ databases">
        <authorList>
            <person name="Nowell W R."/>
        </authorList>
    </citation>
    <scope>NUCLEOTIDE SEQUENCE</scope>
</reference>
<organism evidence="5 6">
    <name type="scientific">Rotaria socialis</name>
    <dbReference type="NCBI Taxonomy" id="392032"/>
    <lineage>
        <taxon>Eukaryota</taxon>
        <taxon>Metazoa</taxon>
        <taxon>Spiralia</taxon>
        <taxon>Gnathifera</taxon>
        <taxon>Rotifera</taxon>
        <taxon>Eurotatoria</taxon>
        <taxon>Bdelloidea</taxon>
        <taxon>Philodinida</taxon>
        <taxon>Philodinidae</taxon>
        <taxon>Rotaria</taxon>
    </lineage>
</organism>
<dbReference type="Proteomes" id="UP000663848">
    <property type="component" value="Unassembled WGS sequence"/>
</dbReference>
<dbReference type="EMBL" id="CAJOBP010000492">
    <property type="protein sequence ID" value="CAF4185257.1"/>
    <property type="molecule type" value="Genomic_DNA"/>
</dbReference>
<gene>
    <name evidence="1" type="ORF">GRG538_LOCUS11304</name>
    <name evidence="3" type="ORF">HFQ381_LOCUS7270</name>
    <name evidence="5" type="ORF">QYT958_LOCUS26850</name>
    <name evidence="4" type="ORF">TSG867_LOCUS5206</name>
    <name evidence="2" type="ORF">UJA718_LOCUS5574</name>
</gene>
<dbReference type="Gene3D" id="1.25.40.10">
    <property type="entry name" value="Tetratricopeptide repeat domain"/>
    <property type="match status" value="1"/>
</dbReference>
<name>A0A821RVN5_9BILA</name>
<evidence type="ECO:0000313" key="1">
    <source>
        <dbReference type="EMBL" id="CAF3415569.1"/>
    </source>
</evidence>
<dbReference type="AlphaFoldDB" id="A0A821RVN5"/>
<accession>A0A821RVN5</accession>
<dbReference type="EMBL" id="CAJOBQ010000179">
    <property type="protein sequence ID" value="CAF4284488.1"/>
    <property type="molecule type" value="Genomic_DNA"/>
</dbReference>
<evidence type="ECO:0000313" key="2">
    <source>
        <dbReference type="EMBL" id="CAF4185257.1"/>
    </source>
</evidence>
<keyword evidence="7" id="KW-1185">Reference proteome</keyword>
<evidence type="ECO:0000313" key="3">
    <source>
        <dbReference type="EMBL" id="CAF4197817.1"/>
    </source>
</evidence>
<dbReference type="EMBL" id="CAJOBR010006562">
    <property type="protein sequence ID" value="CAF4846659.1"/>
    <property type="molecule type" value="Genomic_DNA"/>
</dbReference>